<evidence type="ECO:0000313" key="2">
    <source>
        <dbReference type="EMBL" id="EJW04774.1"/>
    </source>
</evidence>
<feature type="compositionally biased region" description="Basic and acidic residues" evidence="1">
    <location>
        <begin position="244"/>
        <end position="263"/>
    </location>
</feature>
<dbReference type="InParanoid" id="J9DBA6"/>
<dbReference type="VEuPathDB" id="MicrosporidiaDB:EDEG_01064"/>
<dbReference type="HOGENOM" id="CLU_1180208_0_0_1"/>
<sequence>MDENQRKIISAIDLDIPIPPPSPGPIYTEISLKHDMRKMKPPKASNTIFDLSVLQMLDLDLVQLTHDEFEKEEKKPVIVSKHITLPNINTEAVVKDQSKLTKLTRSRLSRKAYDEVLRDSFILIDEDPEFKHPIDENIEMEAVYEVFPCSKLSKYNFMAVNGETEDLTEDTIIQVTESNTKTPQAIQINSKTYDVQPLNMDEFLYIYFEDGKAYYRQIGANLRIKEKKIPPQKKLVEALSQNNNDEKGKEIENRSVNMEKSESSDDENVASE</sequence>
<comment type="caution">
    <text evidence="2">The sequence shown here is derived from an EMBL/GenBank/DDBJ whole genome shotgun (WGS) entry which is preliminary data.</text>
</comment>
<name>J9DBA6_EDHAE</name>
<dbReference type="EMBL" id="AFBI03000014">
    <property type="protein sequence ID" value="EJW04774.1"/>
    <property type="molecule type" value="Genomic_DNA"/>
</dbReference>
<dbReference type="Proteomes" id="UP000003163">
    <property type="component" value="Unassembled WGS sequence"/>
</dbReference>
<protein>
    <submittedName>
        <fullName evidence="2">Uncharacterized protein</fullName>
    </submittedName>
</protein>
<reference evidence="2 3" key="1">
    <citation type="submission" date="2011-08" db="EMBL/GenBank/DDBJ databases">
        <authorList>
            <person name="Liu Z.J."/>
            <person name="Shi F.L."/>
            <person name="Lu J.Q."/>
            <person name="Li M."/>
            <person name="Wang Z.L."/>
        </authorList>
    </citation>
    <scope>NUCLEOTIDE SEQUENCE [LARGE SCALE GENOMIC DNA]</scope>
    <source>
        <strain evidence="2 3">USNM 41457</strain>
    </source>
</reference>
<evidence type="ECO:0000256" key="1">
    <source>
        <dbReference type="SAM" id="MobiDB-lite"/>
    </source>
</evidence>
<accession>J9DBA6</accession>
<feature type="region of interest" description="Disordered" evidence="1">
    <location>
        <begin position="235"/>
        <end position="272"/>
    </location>
</feature>
<proteinExistence type="predicted"/>
<organism evidence="2 3">
    <name type="scientific">Edhazardia aedis (strain USNM 41457)</name>
    <name type="common">Microsporidian parasite</name>
    <dbReference type="NCBI Taxonomy" id="1003232"/>
    <lineage>
        <taxon>Eukaryota</taxon>
        <taxon>Fungi</taxon>
        <taxon>Fungi incertae sedis</taxon>
        <taxon>Microsporidia</taxon>
        <taxon>Edhazardia</taxon>
    </lineage>
</organism>
<reference evidence="3" key="2">
    <citation type="submission" date="2015-07" db="EMBL/GenBank/DDBJ databases">
        <title>Contrasting host-pathogen interactions and genome evolution in two generalist and specialist microsporidian pathogens of mosquitoes.</title>
        <authorList>
            <consortium name="The Broad Institute Genomics Platform"/>
            <consortium name="The Broad Institute Genome Sequencing Center for Infectious Disease"/>
            <person name="Cuomo C.A."/>
            <person name="Sanscrainte N.D."/>
            <person name="Goldberg J.M."/>
            <person name="Heiman D."/>
            <person name="Young S."/>
            <person name="Zeng Q."/>
            <person name="Becnel J.J."/>
            <person name="Birren B.W."/>
        </authorList>
    </citation>
    <scope>NUCLEOTIDE SEQUENCE [LARGE SCALE GENOMIC DNA]</scope>
    <source>
        <strain evidence="3">USNM 41457</strain>
    </source>
</reference>
<gene>
    <name evidence="2" type="ORF">EDEG_01064</name>
</gene>
<evidence type="ECO:0000313" key="3">
    <source>
        <dbReference type="Proteomes" id="UP000003163"/>
    </source>
</evidence>
<keyword evidence="3" id="KW-1185">Reference proteome</keyword>
<dbReference type="AlphaFoldDB" id="J9DBA6"/>